<dbReference type="EMBL" id="JANCLV010000002">
    <property type="protein sequence ID" value="MCP8999059.1"/>
    <property type="molecule type" value="Genomic_DNA"/>
</dbReference>
<feature type="region of interest" description="Disordered" evidence="1">
    <location>
        <begin position="190"/>
        <end position="261"/>
    </location>
</feature>
<proteinExistence type="predicted"/>
<reference evidence="2 3" key="1">
    <citation type="submission" date="2022-06" db="EMBL/GenBank/DDBJ databases">
        <title>Pseudarthrobacter sp. strain RMG13 Genome sequencing and assembly.</title>
        <authorList>
            <person name="Kim I."/>
        </authorList>
    </citation>
    <scope>NUCLEOTIDE SEQUENCE [LARGE SCALE GENOMIC DNA]</scope>
    <source>
        <strain evidence="2 3">RMG13</strain>
    </source>
</reference>
<sequence length="261" mass="25197">MTATWLTLSASAATADSSRDSGSLLGGLNSSVSSLTAPLTDAVSPLLETASPDPSPTGLLQPVVGNVAGTADQLIAAVPVAKSVVPARTVTAAAVPIAAVVDTAADDLIETVAPALTDAAPVLEPVMKPVVDLGDATVVSAQVTDARASGHVAADATTNSPGTSDHLLAVTGMSSMPVPAGTEMLAVPAESPWTTDPSAPPAPAGPASGAGGGASPSGPSGSAAWLNEFGFDLPLPGSFAVSGSPQHAPSPVSFDPGSSPD</sequence>
<evidence type="ECO:0000256" key="1">
    <source>
        <dbReference type="SAM" id="MobiDB-lite"/>
    </source>
</evidence>
<comment type="caution">
    <text evidence="2">The sequence shown here is derived from an EMBL/GenBank/DDBJ whole genome shotgun (WGS) entry which is preliminary data.</text>
</comment>
<dbReference type="RefSeq" id="WP_254748035.1">
    <property type="nucleotide sequence ID" value="NZ_JANCLV010000002.1"/>
</dbReference>
<keyword evidence="3" id="KW-1185">Reference proteome</keyword>
<dbReference type="Proteomes" id="UP001524318">
    <property type="component" value="Unassembled WGS sequence"/>
</dbReference>
<evidence type="ECO:0000313" key="3">
    <source>
        <dbReference type="Proteomes" id="UP001524318"/>
    </source>
</evidence>
<protein>
    <submittedName>
        <fullName evidence="2">Uncharacterized protein</fullName>
    </submittedName>
</protein>
<evidence type="ECO:0000313" key="2">
    <source>
        <dbReference type="EMBL" id="MCP8999059.1"/>
    </source>
</evidence>
<name>A0ABT1LLS9_9MICC</name>
<accession>A0ABT1LLS9</accession>
<gene>
    <name evidence="2" type="ORF">NFC73_04800</name>
</gene>
<organism evidence="2 3">
    <name type="scientific">Pseudarthrobacter humi</name>
    <dbReference type="NCBI Taxonomy" id="2952523"/>
    <lineage>
        <taxon>Bacteria</taxon>
        <taxon>Bacillati</taxon>
        <taxon>Actinomycetota</taxon>
        <taxon>Actinomycetes</taxon>
        <taxon>Micrococcales</taxon>
        <taxon>Micrococcaceae</taxon>
        <taxon>Pseudarthrobacter</taxon>
    </lineage>
</organism>